<dbReference type="InterPro" id="IPR011604">
    <property type="entry name" value="PDDEXK-like_dom_sf"/>
</dbReference>
<feature type="binding site" evidence="15">
    <location>
        <position position="1119"/>
    </location>
    <ligand>
        <name>Mg(2+)</name>
        <dbReference type="ChEBI" id="CHEBI:18420"/>
    </ligand>
</feature>
<evidence type="ECO:0000256" key="4">
    <source>
        <dbReference type="ARBA" id="ARBA00022763"/>
    </source>
</evidence>
<evidence type="ECO:0000256" key="15">
    <source>
        <dbReference type="HAMAP-Rule" id="MF_01485"/>
    </source>
</evidence>
<keyword evidence="6 15" id="KW-0347">Helicase</keyword>
<dbReference type="Gene3D" id="3.40.50.300">
    <property type="entry name" value="P-loop containing nucleotide triphosphate hydrolases"/>
    <property type="match status" value="2"/>
</dbReference>
<dbReference type="InterPro" id="IPR004586">
    <property type="entry name" value="RecB"/>
</dbReference>
<dbReference type="SUPFAM" id="SSF52540">
    <property type="entry name" value="P-loop containing nucleoside triphosphate hydrolases"/>
    <property type="match status" value="1"/>
</dbReference>
<evidence type="ECO:0000256" key="9">
    <source>
        <dbReference type="ARBA" id="ARBA00022842"/>
    </source>
</evidence>
<evidence type="ECO:0000256" key="5">
    <source>
        <dbReference type="ARBA" id="ARBA00022801"/>
    </source>
</evidence>
<evidence type="ECO:0000256" key="2">
    <source>
        <dbReference type="ARBA" id="ARBA00022723"/>
    </source>
</evidence>
<comment type="caution">
    <text evidence="20">The sequence shown here is derived from an EMBL/GenBank/DDBJ whole genome shotgun (WGS) entry which is preliminary data.</text>
</comment>
<comment type="similarity">
    <text evidence="15">Belongs to the helicase family. UvrD subfamily.</text>
</comment>
<keyword evidence="2 15" id="KW-0479">Metal-binding</keyword>
<feature type="compositionally biased region" description="Basic and acidic residues" evidence="17">
    <location>
        <begin position="1244"/>
        <end position="1254"/>
    </location>
</feature>
<evidence type="ECO:0000256" key="13">
    <source>
        <dbReference type="ARBA" id="ARBA00034617"/>
    </source>
</evidence>
<dbReference type="InterPro" id="IPR000212">
    <property type="entry name" value="DNA_helicase_UvrD/REP"/>
</dbReference>
<keyword evidence="11 15" id="KW-0234">DNA repair</keyword>
<dbReference type="InterPro" id="IPR014017">
    <property type="entry name" value="DNA_helicase_UvrD-like_C"/>
</dbReference>
<feature type="domain" description="UvrD-like helicase ATP-binding" evidence="18">
    <location>
        <begin position="8"/>
        <end position="460"/>
    </location>
</feature>
<protein>
    <recommendedName>
        <fullName evidence="15">RecBCD enzyme subunit RecB</fullName>
        <ecNumber evidence="15">3.1.11.5</ecNumber>
        <ecNumber evidence="15">5.6.2.4</ecNumber>
    </recommendedName>
    <alternativeName>
        <fullName evidence="15">DNA 3'-5' helicase subunit RecB</fullName>
    </alternativeName>
    <alternativeName>
        <fullName evidence="15">Exonuclease V subunit RecB</fullName>
        <shortName evidence="15">ExoV subunit RecB</shortName>
    </alternativeName>
    <alternativeName>
        <fullName evidence="15">Helicase/nuclease RecBCD subunit RecB</fullName>
    </alternativeName>
</protein>
<feature type="region of interest" description="Nuclease activity, interacts with RecD and RecA" evidence="15">
    <location>
        <begin position="928"/>
        <end position="1254"/>
    </location>
</feature>
<keyword evidence="7 15" id="KW-0269">Exonuclease</keyword>
<feature type="binding site" evidence="16">
    <location>
        <begin position="29"/>
        <end position="36"/>
    </location>
    <ligand>
        <name>ATP</name>
        <dbReference type="ChEBI" id="CHEBI:30616"/>
    </ligand>
</feature>
<evidence type="ECO:0000256" key="3">
    <source>
        <dbReference type="ARBA" id="ARBA00022741"/>
    </source>
</evidence>
<dbReference type="NCBIfam" id="TIGR00609">
    <property type="entry name" value="recB"/>
    <property type="match status" value="1"/>
</dbReference>
<evidence type="ECO:0000256" key="10">
    <source>
        <dbReference type="ARBA" id="ARBA00023125"/>
    </source>
</evidence>
<evidence type="ECO:0000313" key="20">
    <source>
        <dbReference type="EMBL" id="GAA0818753.1"/>
    </source>
</evidence>
<keyword evidence="8 15" id="KW-0067">ATP-binding</keyword>
<dbReference type="Gene3D" id="3.90.320.10">
    <property type="match status" value="1"/>
</dbReference>
<comment type="cofactor">
    <cofactor evidence="15">
        <name>Mg(2+)</name>
        <dbReference type="ChEBI" id="CHEBI:18420"/>
    </cofactor>
    <text evidence="15">Binds 1 Mg(2+) ion per subunit.</text>
</comment>
<evidence type="ECO:0000256" key="6">
    <source>
        <dbReference type="ARBA" id="ARBA00022806"/>
    </source>
</evidence>
<organism evidence="20 21">
    <name type="scientific">Colwellia asteriadis</name>
    <dbReference type="NCBI Taxonomy" id="517723"/>
    <lineage>
        <taxon>Bacteria</taxon>
        <taxon>Pseudomonadati</taxon>
        <taxon>Pseudomonadota</taxon>
        <taxon>Gammaproteobacteria</taxon>
        <taxon>Alteromonadales</taxon>
        <taxon>Colwelliaceae</taxon>
        <taxon>Colwellia</taxon>
    </lineage>
</organism>
<evidence type="ECO:0000259" key="18">
    <source>
        <dbReference type="PROSITE" id="PS51198"/>
    </source>
</evidence>
<dbReference type="RefSeq" id="WP_343817451.1">
    <property type="nucleotide sequence ID" value="NZ_BAAAFA010000007.1"/>
</dbReference>
<evidence type="ECO:0000256" key="17">
    <source>
        <dbReference type="SAM" id="MobiDB-lite"/>
    </source>
</evidence>
<gene>
    <name evidence="15 20" type="primary">recB</name>
    <name evidence="20" type="ORF">GCM10009111_21870</name>
</gene>
<evidence type="ECO:0000256" key="7">
    <source>
        <dbReference type="ARBA" id="ARBA00022839"/>
    </source>
</evidence>
<sequence length="1254" mass="141320">MSLATSPVLNLKNLNAATLELSGKHLIEASAGTGKTYNITRIYLRLLLERELKVEQILLMTFTKDATEELRGRIDSFLREALSNWQGLCESQGSDGEFFTRLNTTIDADKREFLLKRALLFLDEAAIFTIHGFCQRVLNQYAFSSGLPFNANMAADTKEIILQACQDWYRQLAKNNSEQFRLLANFWATPSSFLSSFNKAIGHSGEIALIDVNEIKQQFSELARQAKTDLASHNALLETALILVKKGAEQETRRSELAQLILWLESVVEIMAQEVTDEPIALDKMPDAFFDGKRYGRSKFKEELLVAFDSVKAVKEQYKTIHNKIDKAKAYQLVRSGIYQMRATIIEQKQLFNMLDFDDLINTLAQCLANDEQGVLAAQLLAQYPVALVDEFQDTDPKQFGILQALYYGKKATQANAGLFLIGDPKQAIYGFRGGDIFAYLSARAGCDYHWLMDTNWRSTPEMIAGYNQIFVSKDSSIAAGEDNSEQALAQDQVFGYGIPYLPVLAGKKSSIKPQESTVLDSNKALQFIHFNDEENDNDKVGQSSRTYLASWCAAEISKLLSVNHQDNNSAEKIRPKDIALLVRDGAEAREIKQALQHAGLDSVFMSDRANLFYSAQAGQLLSLLKGILLVENERLFIAALGSGLLGFSADKLAALQQDEQAYQHLKFAFVDYRQQWQRQGFITMAINLMHQHFVVIDDDKDRALTNLLHLFEVLQAASQRHHQGQELLFWFEQQCRLDNPETEAELRLESDGDLIRIITQHGSKGLEYPYVFIPFATRHKDPMKFGPKSVSYIEYHDSNGQLILSLDGSKAAKQAMAEEAYAESIRLLYVAITRAEKRCYVLTTGFEKFHLSPLGNTLKWREDDNIITNLQSLKALCPDAIGITELSFSALAAKHLINKENACLNKTSYDEQNPLQASRFIGNIERDWWLSSFSALTRNIRHSGVSTPDRDADLYVSSETTAVSQSIRFKLSKGAHSGNLLHDIFELTDFSHANWQESIKWPLVKYGDLNQQANTQFSEDDLITWLDDVIAAPFIGENEDIDNKGSLSSLSLIQTMRESEFYFPMQGEDSNALAKILTEHRKIKAATTSANTGDINIARAVQLPSYKKLSGMMHGFIDLVFEHQGKYYLCDYKSSHLGDRYSHYQPAALLDNMQGNYYDLQYLIYALALHRHLQQSLPDYQPEAHFGGVYYLYLRGMTANPQHAGAGIYYSAVTPQELTLLDQLFSGEKAQHSDTPVNTTDKNIAKAEESTDE</sequence>
<feature type="binding site" evidence="15">
    <location>
        <position position="1132"/>
    </location>
    <ligand>
        <name>Mg(2+)</name>
        <dbReference type="ChEBI" id="CHEBI:18420"/>
    </ligand>
</feature>
<dbReference type="Pfam" id="PF13361">
    <property type="entry name" value="UvrD_C"/>
    <property type="match status" value="1"/>
</dbReference>
<comment type="domain">
    <text evidence="15">The C-terminal domain has nuclease activity and interacts with RecD. It interacts with RecA, facilitating its loading onto ssDNA.</text>
</comment>
<evidence type="ECO:0000256" key="8">
    <source>
        <dbReference type="ARBA" id="ARBA00022840"/>
    </source>
</evidence>
<dbReference type="PROSITE" id="PS51198">
    <property type="entry name" value="UVRD_HELICASE_ATP_BIND"/>
    <property type="match status" value="1"/>
</dbReference>
<keyword evidence="1 15" id="KW-0540">Nuclease</keyword>
<comment type="catalytic activity">
    <reaction evidence="14 15">
        <text>ATP + H2O = ADP + phosphate + H(+)</text>
        <dbReference type="Rhea" id="RHEA:13065"/>
        <dbReference type="ChEBI" id="CHEBI:15377"/>
        <dbReference type="ChEBI" id="CHEBI:15378"/>
        <dbReference type="ChEBI" id="CHEBI:30616"/>
        <dbReference type="ChEBI" id="CHEBI:43474"/>
        <dbReference type="ChEBI" id="CHEBI:456216"/>
        <dbReference type="EC" id="5.6.2.4"/>
    </reaction>
</comment>
<keyword evidence="21" id="KW-1185">Reference proteome</keyword>
<name>A0ABN1L7Y5_9GAMM</name>
<dbReference type="InterPro" id="IPR014016">
    <property type="entry name" value="UvrD-like_ATP-bd"/>
</dbReference>
<keyword evidence="9 15" id="KW-0460">Magnesium</keyword>
<proteinExistence type="inferred from homology"/>
<evidence type="ECO:0000256" key="16">
    <source>
        <dbReference type="PROSITE-ProRule" id="PRU00560"/>
    </source>
</evidence>
<evidence type="ECO:0000256" key="11">
    <source>
        <dbReference type="ARBA" id="ARBA00023204"/>
    </source>
</evidence>
<dbReference type="EC" id="5.6.2.4" evidence="15"/>
<dbReference type="CDD" id="cd22352">
    <property type="entry name" value="RecB_C-like"/>
    <property type="match status" value="1"/>
</dbReference>
<dbReference type="SUPFAM" id="SSF52980">
    <property type="entry name" value="Restriction endonuclease-like"/>
    <property type="match status" value="1"/>
</dbReference>
<evidence type="ECO:0000259" key="19">
    <source>
        <dbReference type="PROSITE" id="PS51217"/>
    </source>
</evidence>
<dbReference type="PANTHER" id="PTHR11070">
    <property type="entry name" value="UVRD / RECB / PCRA DNA HELICASE FAMILY MEMBER"/>
    <property type="match status" value="1"/>
</dbReference>
<comment type="domain">
    <text evidence="15">The N-terminal DNA-binding domain is a ssDNA-dependent ATPase and has ATP-dependent 3'-5' helicase function. This domain interacts with RecC.</text>
</comment>
<feature type="domain" description="UvrD-like helicase C-terminal" evidence="19">
    <location>
        <begin position="510"/>
        <end position="766"/>
    </location>
</feature>
<keyword evidence="12 15" id="KW-0413">Isomerase</keyword>
<evidence type="ECO:0000256" key="14">
    <source>
        <dbReference type="ARBA" id="ARBA00048988"/>
    </source>
</evidence>
<dbReference type="HAMAP" id="MF_01485">
    <property type="entry name" value="RecB"/>
    <property type="match status" value="1"/>
</dbReference>
<keyword evidence="3 15" id="KW-0547">Nucleotide-binding</keyword>
<dbReference type="Proteomes" id="UP001500021">
    <property type="component" value="Unassembled WGS sequence"/>
</dbReference>
<dbReference type="EMBL" id="BAAAFA010000007">
    <property type="protein sequence ID" value="GAA0818753.1"/>
    <property type="molecule type" value="Genomic_DNA"/>
</dbReference>
<dbReference type="InterPro" id="IPR027417">
    <property type="entry name" value="P-loop_NTPase"/>
</dbReference>
<comment type="catalytic activity">
    <reaction evidence="13 15">
        <text>Couples ATP hydrolysis with the unwinding of duplex DNA by translocating in the 3'-5' direction.</text>
        <dbReference type="EC" id="5.6.2.4"/>
    </reaction>
</comment>
<feature type="region of interest" description="DNA-binding and helicase activity, interacts with RecC" evidence="15">
    <location>
        <begin position="1"/>
        <end position="907"/>
    </location>
</feature>
<comment type="subunit">
    <text evidence="15">Heterotrimer of RecB, RecC and RecD. All subunits contribute to DNA-binding. Interacts with RecA.</text>
</comment>
<reference evidence="20 21" key="1">
    <citation type="journal article" date="2019" name="Int. J. Syst. Evol. Microbiol.">
        <title>The Global Catalogue of Microorganisms (GCM) 10K type strain sequencing project: providing services to taxonomists for standard genome sequencing and annotation.</title>
        <authorList>
            <consortium name="The Broad Institute Genomics Platform"/>
            <consortium name="The Broad Institute Genome Sequencing Center for Infectious Disease"/>
            <person name="Wu L."/>
            <person name="Ma J."/>
        </authorList>
    </citation>
    <scope>NUCLEOTIDE SEQUENCE [LARGE SCALE GENOMIC DNA]</scope>
    <source>
        <strain evidence="20 21">JCM 15608</strain>
    </source>
</reference>
<evidence type="ECO:0000256" key="1">
    <source>
        <dbReference type="ARBA" id="ARBA00022722"/>
    </source>
</evidence>
<dbReference type="PANTHER" id="PTHR11070:SF23">
    <property type="entry name" value="RECBCD ENZYME SUBUNIT RECB"/>
    <property type="match status" value="1"/>
</dbReference>
<comment type="function">
    <text evidence="15">A helicase/nuclease that prepares dsDNA breaks (DSB) for recombinational DNA repair. Binds to DSBs and unwinds DNA via a highly rapid and processive ATP-dependent bidirectional helicase activity. Unwinds dsDNA until it encounters a Chi (crossover hotspot instigator) sequence from the 3' direction. Cuts ssDNA a few nucleotides 3' to the Chi site. The properties and activities of the enzyme are changed at Chi. The Chi-altered holoenzyme produces a long 3'-ssDNA overhang and facilitates RecA-binding to the ssDNA for homologous DNA recombination and repair. Holoenzyme degrades any linearized DNA that is unable to undergo homologous recombination. In the holoenzyme this subunit contributes ATPase, 3'-5' helicase, exonuclease activity and loads RecA onto ssDNA.</text>
</comment>
<dbReference type="Gene3D" id="1.10.3170.10">
    <property type="entry name" value="Recbcd, chain B, domain 2"/>
    <property type="match status" value="1"/>
</dbReference>
<dbReference type="InterPro" id="IPR011335">
    <property type="entry name" value="Restrct_endonuc-II-like"/>
</dbReference>
<evidence type="ECO:0000256" key="12">
    <source>
        <dbReference type="ARBA" id="ARBA00023235"/>
    </source>
</evidence>
<feature type="region of interest" description="Disordered" evidence="17">
    <location>
        <begin position="1230"/>
        <end position="1254"/>
    </location>
</feature>
<keyword evidence="10 15" id="KW-0238">DNA-binding</keyword>
<dbReference type="PROSITE" id="PS51217">
    <property type="entry name" value="UVRD_HELICASE_CTER"/>
    <property type="match status" value="1"/>
</dbReference>
<feature type="binding site" evidence="15">
    <location>
        <position position="983"/>
    </location>
    <ligand>
        <name>Mg(2+)</name>
        <dbReference type="ChEBI" id="CHEBI:18420"/>
    </ligand>
</feature>
<keyword evidence="4 15" id="KW-0227">DNA damage</keyword>
<feature type="active site" description="For nuclease activity" evidence="15">
    <location>
        <position position="1132"/>
    </location>
</feature>
<dbReference type="Pfam" id="PF00580">
    <property type="entry name" value="UvrD-helicase"/>
    <property type="match status" value="1"/>
</dbReference>
<comment type="catalytic activity">
    <reaction evidence="15">
        <text>Exonucleolytic cleavage (in the presence of ATP) in either 5'- to 3'- or 3'- to 5'-direction to yield 5'-phosphooligonucleotides.</text>
        <dbReference type="EC" id="3.1.11.5"/>
    </reaction>
</comment>
<evidence type="ECO:0000313" key="21">
    <source>
        <dbReference type="Proteomes" id="UP001500021"/>
    </source>
</evidence>
<dbReference type="Gene3D" id="1.10.486.10">
    <property type="entry name" value="PCRA, domain 4"/>
    <property type="match status" value="1"/>
</dbReference>
<accession>A0ABN1L7Y5</accession>
<feature type="compositionally biased region" description="Polar residues" evidence="17">
    <location>
        <begin position="1234"/>
        <end position="1243"/>
    </location>
</feature>
<comment type="miscellaneous">
    <text evidence="15">In the RecBCD complex, RecB has a slow 3'-5' helicase, an exonuclease activity and loads RecA onto ssDNA, RecD has a fast 5'-3' helicase activity, while RecC stimulates the ATPase and processivity of the RecB helicase and contributes to recognition of the Chi site.</text>
</comment>
<keyword evidence="5 15" id="KW-0378">Hydrolase</keyword>
<dbReference type="EC" id="3.1.11.5" evidence="15"/>